<evidence type="ECO:0000313" key="6">
    <source>
        <dbReference type="EMBL" id="TIA89779.1"/>
    </source>
</evidence>
<name>A0A4T0FN36_9BASI</name>
<evidence type="ECO:0000256" key="1">
    <source>
        <dbReference type="ARBA" id="ARBA00008655"/>
    </source>
</evidence>
<feature type="transmembrane region" description="Helical" evidence="4">
    <location>
        <begin position="306"/>
        <end position="323"/>
    </location>
</feature>
<keyword evidence="4" id="KW-0812">Transmembrane</keyword>
<dbReference type="GO" id="GO:0036149">
    <property type="term" value="P:phosphatidylinositol acyl-chain remodeling"/>
    <property type="evidence" value="ECO:0007669"/>
    <property type="project" value="TreeGrafter"/>
</dbReference>
<protein>
    <recommendedName>
        <fullName evidence="5">Phospholipid/glycerol acyltransferase domain-containing protein</fullName>
    </recommendedName>
</protein>
<dbReference type="OrthoDB" id="189226at2759"/>
<dbReference type="Pfam" id="PF16076">
    <property type="entry name" value="Acyltransf_C"/>
    <property type="match status" value="1"/>
</dbReference>
<sequence length="324" mass="37526">MGDSVKGIKFWLVFIIATLNINLAQILCYPVRFYNAQLYASIIDYSKASFSKFLVILLNLQGRKSVQQSVIISNHLLYTDWIYIWTLLYKLNTNADKLIIILKHSLKHIPILGWGMQFFNFIFLRRSWSTDNKVLTNQLQSISNDPFTLLLFPEGTTLSNESRPKSVKFTQKIGTQDFKHLLYPRVTGLLHSLRSLSHNPKLQVVDATLAYPGIPEGVYGQDWYTLKNTFLKSVAPDMIHVHLSSWSLSDIPIDDEDKFTQWLLQRWQEKEQRLDLFHKTRTLQSGGEFKDIPIGLSDPLSHTLDAFIYFIPITIVYIICRILI</sequence>
<reference evidence="6 7" key="1">
    <citation type="submission" date="2019-03" db="EMBL/GenBank/DDBJ databases">
        <title>Sequencing 23 genomes of Wallemia ichthyophaga.</title>
        <authorList>
            <person name="Gostincar C."/>
        </authorList>
    </citation>
    <scope>NUCLEOTIDE SEQUENCE [LARGE SCALE GENOMIC DNA]</scope>
    <source>
        <strain evidence="6 7">EXF-5753</strain>
    </source>
</reference>
<proteinExistence type="inferred from homology"/>
<keyword evidence="7" id="KW-1185">Reference proteome</keyword>
<keyword evidence="4" id="KW-1133">Transmembrane helix</keyword>
<dbReference type="CDD" id="cd07990">
    <property type="entry name" value="LPLAT_LCLAT1-like"/>
    <property type="match status" value="1"/>
</dbReference>
<dbReference type="Proteomes" id="UP000310189">
    <property type="component" value="Unassembled WGS sequence"/>
</dbReference>
<dbReference type="SUPFAM" id="SSF69593">
    <property type="entry name" value="Glycerol-3-phosphate (1)-acyltransferase"/>
    <property type="match status" value="1"/>
</dbReference>
<comment type="caution">
    <text evidence="6">The sequence shown here is derived from an EMBL/GenBank/DDBJ whole genome shotgun (WGS) entry which is preliminary data.</text>
</comment>
<keyword evidence="4" id="KW-0472">Membrane</keyword>
<organism evidence="6 7">
    <name type="scientific">Wallemia hederae</name>
    <dbReference type="NCBI Taxonomy" id="1540922"/>
    <lineage>
        <taxon>Eukaryota</taxon>
        <taxon>Fungi</taxon>
        <taxon>Dikarya</taxon>
        <taxon>Basidiomycota</taxon>
        <taxon>Wallemiomycotina</taxon>
        <taxon>Wallemiomycetes</taxon>
        <taxon>Wallemiales</taxon>
        <taxon>Wallemiaceae</taxon>
        <taxon>Wallemia</taxon>
    </lineage>
</organism>
<dbReference type="EMBL" id="SPNW01000024">
    <property type="protein sequence ID" value="TIA89779.1"/>
    <property type="molecule type" value="Genomic_DNA"/>
</dbReference>
<dbReference type="AlphaFoldDB" id="A0A4T0FN36"/>
<evidence type="ECO:0000313" key="7">
    <source>
        <dbReference type="Proteomes" id="UP000310189"/>
    </source>
</evidence>
<dbReference type="InterPro" id="IPR032098">
    <property type="entry name" value="Acyltransf_C"/>
</dbReference>
<dbReference type="InterPro" id="IPR002123">
    <property type="entry name" value="Plipid/glycerol_acylTrfase"/>
</dbReference>
<dbReference type="GO" id="GO:0005783">
    <property type="term" value="C:endoplasmic reticulum"/>
    <property type="evidence" value="ECO:0007669"/>
    <property type="project" value="TreeGrafter"/>
</dbReference>
<dbReference type="SMART" id="SM00563">
    <property type="entry name" value="PlsC"/>
    <property type="match status" value="1"/>
</dbReference>
<comment type="similarity">
    <text evidence="1">Belongs to the 1-acyl-sn-glycerol-3-phosphate acyltransferase family.</text>
</comment>
<evidence type="ECO:0000256" key="4">
    <source>
        <dbReference type="SAM" id="Phobius"/>
    </source>
</evidence>
<dbReference type="Pfam" id="PF01553">
    <property type="entry name" value="Acyltransferase"/>
    <property type="match status" value="1"/>
</dbReference>
<evidence type="ECO:0000259" key="5">
    <source>
        <dbReference type="SMART" id="SM00563"/>
    </source>
</evidence>
<evidence type="ECO:0000256" key="2">
    <source>
        <dbReference type="ARBA" id="ARBA00022679"/>
    </source>
</evidence>
<keyword evidence="3" id="KW-0012">Acyltransferase</keyword>
<keyword evidence="2" id="KW-0808">Transferase</keyword>
<dbReference type="GO" id="GO:0016746">
    <property type="term" value="F:acyltransferase activity"/>
    <property type="evidence" value="ECO:0007669"/>
    <property type="project" value="UniProtKB-KW"/>
</dbReference>
<accession>A0A4T0FN36</accession>
<gene>
    <name evidence="6" type="ORF">E3P99_01925</name>
</gene>
<dbReference type="PANTHER" id="PTHR10983:SF16">
    <property type="entry name" value="LYSOCARDIOLIPIN ACYLTRANSFERASE 1"/>
    <property type="match status" value="1"/>
</dbReference>
<dbReference type="PANTHER" id="PTHR10983">
    <property type="entry name" value="1-ACYLGLYCEROL-3-PHOSPHATE ACYLTRANSFERASE-RELATED"/>
    <property type="match status" value="1"/>
</dbReference>
<evidence type="ECO:0000256" key="3">
    <source>
        <dbReference type="ARBA" id="ARBA00023315"/>
    </source>
</evidence>
<feature type="domain" description="Phospholipid/glycerol acyltransferase" evidence="5">
    <location>
        <begin position="69"/>
        <end position="190"/>
    </location>
</feature>